<keyword evidence="2" id="KW-1185">Reference proteome</keyword>
<name>A0ACC0UPR6_9HYPO</name>
<proteinExistence type="predicted"/>
<accession>A0ACC0UPR6</accession>
<dbReference type="EMBL" id="CM047949">
    <property type="protein sequence ID" value="KAI9896104.1"/>
    <property type="molecule type" value="Genomic_DNA"/>
</dbReference>
<gene>
    <name evidence="1" type="ORF">N3K66_009004</name>
</gene>
<sequence>MSETTDRTRLPPWDLPPGVTSRFITTSPRGLRIHALESIPTTTKDIRPPLVLLLHGFPNLSYDWRHIMLRLSEAGFYAVAPDLRGSGRTHNADGMPFDRSTFRPLTLVRDSLALVHALGYDRVDCLVGHDVGAFAASLFALVRPDSVRSLVLMSHPFGGTPKIPFGHESPAQFLPCSPRPETRFERLRDPDIHTSLAKLNPPRVAYKWYNATSQAADEWSHPTGQPLRDFLRGYFHLKSGDHHPAADEAPPRPLRSWTADELAIMPHYYVMRAGVSMRANVALDMAREPPEVHQTLPQTPWLPDKDLEVYAREFERTTFRESLMWYGALTNPGLLRELDMFAGRRLAMPTKYVAGARDWGTHQVPGAMEAMEEGRSVQEGMFVGKVLVDGAGHWINLERPDDCAAEIIGLARSVQ</sequence>
<reference evidence="1" key="1">
    <citation type="submission" date="2022-10" db="EMBL/GenBank/DDBJ databases">
        <title>Complete Genome of Trichothecium roseum strain YXFP-22015, a Plant Pathogen Isolated from Citrus.</title>
        <authorList>
            <person name="Wang Y."/>
            <person name="Zhu L."/>
        </authorList>
    </citation>
    <scope>NUCLEOTIDE SEQUENCE</scope>
    <source>
        <strain evidence="1">YXFP-22015</strain>
    </source>
</reference>
<dbReference type="Proteomes" id="UP001163324">
    <property type="component" value="Chromosome 10"/>
</dbReference>
<organism evidence="1 2">
    <name type="scientific">Trichothecium roseum</name>
    <dbReference type="NCBI Taxonomy" id="47278"/>
    <lineage>
        <taxon>Eukaryota</taxon>
        <taxon>Fungi</taxon>
        <taxon>Dikarya</taxon>
        <taxon>Ascomycota</taxon>
        <taxon>Pezizomycotina</taxon>
        <taxon>Sordariomycetes</taxon>
        <taxon>Hypocreomycetidae</taxon>
        <taxon>Hypocreales</taxon>
        <taxon>Hypocreales incertae sedis</taxon>
        <taxon>Trichothecium</taxon>
    </lineage>
</organism>
<protein>
    <submittedName>
        <fullName evidence="1">Uncharacterized protein</fullName>
    </submittedName>
</protein>
<evidence type="ECO:0000313" key="2">
    <source>
        <dbReference type="Proteomes" id="UP001163324"/>
    </source>
</evidence>
<comment type="caution">
    <text evidence="1">The sequence shown here is derived from an EMBL/GenBank/DDBJ whole genome shotgun (WGS) entry which is preliminary data.</text>
</comment>
<evidence type="ECO:0000313" key="1">
    <source>
        <dbReference type="EMBL" id="KAI9896104.1"/>
    </source>
</evidence>